<dbReference type="Proteomes" id="UP001187192">
    <property type="component" value="Unassembled WGS sequence"/>
</dbReference>
<gene>
    <name evidence="1" type="ORF">TIFTF001_027534</name>
</gene>
<evidence type="ECO:0000313" key="2">
    <source>
        <dbReference type="Proteomes" id="UP001187192"/>
    </source>
</evidence>
<protein>
    <submittedName>
        <fullName evidence="1">Uncharacterized protein</fullName>
    </submittedName>
</protein>
<reference evidence="1" key="1">
    <citation type="submission" date="2023-07" db="EMBL/GenBank/DDBJ databases">
        <title>draft genome sequence of fig (Ficus carica).</title>
        <authorList>
            <person name="Takahashi T."/>
            <person name="Nishimura K."/>
        </authorList>
    </citation>
    <scope>NUCLEOTIDE SEQUENCE</scope>
</reference>
<evidence type="ECO:0000313" key="1">
    <source>
        <dbReference type="EMBL" id="GMN58436.1"/>
    </source>
</evidence>
<proteinExistence type="predicted"/>
<accession>A0AA88DN56</accession>
<name>A0AA88DN56_FICCA</name>
<dbReference type="EMBL" id="BTGU01000078">
    <property type="protein sequence ID" value="GMN58436.1"/>
    <property type="molecule type" value="Genomic_DNA"/>
</dbReference>
<keyword evidence="2" id="KW-1185">Reference proteome</keyword>
<sequence>MEGKVVGKSQWVATTFDHHAQWLVSWITDLANRWATRGCGLHGRESAGKAYDA</sequence>
<organism evidence="1 2">
    <name type="scientific">Ficus carica</name>
    <name type="common">Common fig</name>
    <dbReference type="NCBI Taxonomy" id="3494"/>
    <lineage>
        <taxon>Eukaryota</taxon>
        <taxon>Viridiplantae</taxon>
        <taxon>Streptophyta</taxon>
        <taxon>Embryophyta</taxon>
        <taxon>Tracheophyta</taxon>
        <taxon>Spermatophyta</taxon>
        <taxon>Magnoliopsida</taxon>
        <taxon>eudicotyledons</taxon>
        <taxon>Gunneridae</taxon>
        <taxon>Pentapetalae</taxon>
        <taxon>rosids</taxon>
        <taxon>fabids</taxon>
        <taxon>Rosales</taxon>
        <taxon>Moraceae</taxon>
        <taxon>Ficeae</taxon>
        <taxon>Ficus</taxon>
    </lineage>
</organism>
<comment type="caution">
    <text evidence="1">The sequence shown here is derived from an EMBL/GenBank/DDBJ whole genome shotgun (WGS) entry which is preliminary data.</text>
</comment>
<dbReference type="AlphaFoldDB" id="A0AA88DN56"/>